<gene>
    <name evidence="2" type="ORF">SAMN06295987_1108</name>
</gene>
<evidence type="ECO:0000313" key="3">
    <source>
        <dbReference type="Proteomes" id="UP000190989"/>
    </source>
</evidence>
<proteinExistence type="predicted"/>
<dbReference type="AlphaFoldDB" id="A0A1U6INB6"/>
<feature type="domain" description="IraD/Gp25-like" evidence="1">
    <location>
        <begin position="14"/>
        <end position="99"/>
    </location>
</feature>
<reference evidence="3" key="1">
    <citation type="submission" date="2017-02" db="EMBL/GenBank/DDBJ databases">
        <authorList>
            <person name="Varghese N."/>
            <person name="Submissions S."/>
        </authorList>
    </citation>
    <scope>NUCLEOTIDE SEQUENCE [LARGE SCALE GENOMIC DNA]</scope>
    <source>
        <strain evidence="3">SM117</strain>
    </source>
</reference>
<dbReference type="Gene3D" id="3.10.450.40">
    <property type="match status" value="1"/>
</dbReference>
<dbReference type="RefSeq" id="WP_079731691.1">
    <property type="nucleotide sequence ID" value="NZ_FVZE01000010.1"/>
</dbReference>
<dbReference type="SUPFAM" id="SSF160719">
    <property type="entry name" value="gpW/gp25-like"/>
    <property type="match status" value="1"/>
</dbReference>
<sequence>MTGMARTSGEALDGLEHIRQSVADILSTPMGTRVGRREYGSLLPELIDQPMTAANILRVYAATAVAVTRWENRIRLRRVGVAAGDRPGAATVVIDATRTDTAPANALVRLSVPLAA</sequence>
<dbReference type="Pfam" id="PF04965">
    <property type="entry name" value="GPW_gp25"/>
    <property type="match status" value="1"/>
</dbReference>
<keyword evidence="3" id="KW-1185">Reference proteome</keyword>
<dbReference type="Proteomes" id="UP000190989">
    <property type="component" value="Unassembled WGS sequence"/>
</dbReference>
<accession>A0A1U6INB6</accession>
<name>A0A1U6INB6_9SPHN</name>
<protein>
    <recommendedName>
        <fullName evidence="1">IraD/Gp25-like domain-containing protein</fullName>
    </recommendedName>
</protein>
<evidence type="ECO:0000259" key="1">
    <source>
        <dbReference type="Pfam" id="PF04965"/>
    </source>
</evidence>
<dbReference type="STRING" id="428990.SAMN06295987_1108"/>
<evidence type="ECO:0000313" key="2">
    <source>
        <dbReference type="EMBL" id="SLK09506.1"/>
    </source>
</evidence>
<dbReference type="InterPro" id="IPR007048">
    <property type="entry name" value="IraD/Gp25-like"/>
</dbReference>
<dbReference type="EMBL" id="FVZE01000010">
    <property type="protein sequence ID" value="SLK09506.1"/>
    <property type="molecule type" value="Genomic_DNA"/>
</dbReference>
<organism evidence="2 3">
    <name type="scientific">Novosphingobium mathurense</name>
    <dbReference type="NCBI Taxonomy" id="428990"/>
    <lineage>
        <taxon>Bacteria</taxon>
        <taxon>Pseudomonadati</taxon>
        <taxon>Pseudomonadota</taxon>
        <taxon>Alphaproteobacteria</taxon>
        <taxon>Sphingomonadales</taxon>
        <taxon>Sphingomonadaceae</taxon>
        <taxon>Novosphingobium</taxon>
    </lineage>
</organism>